<keyword evidence="1" id="KW-1133">Transmembrane helix</keyword>
<dbReference type="EMBL" id="VSSQ01002014">
    <property type="protein sequence ID" value="MPM12729.1"/>
    <property type="molecule type" value="Genomic_DNA"/>
</dbReference>
<feature type="transmembrane region" description="Helical" evidence="1">
    <location>
        <begin position="267"/>
        <end position="285"/>
    </location>
</feature>
<reference evidence="2" key="1">
    <citation type="submission" date="2019-08" db="EMBL/GenBank/DDBJ databases">
        <authorList>
            <person name="Kucharzyk K."/>
            <person name="Murdoch R.W."/>
            <person name="Higgins S."/>
            <person name="Loffler F."/>
        </authorList>
    </citation>
    <scope>NUCLEOTIDE SEQUENCE</scope>
</reference>
<feature type="transmembrane region" description="Helical" evidence="1">
    <location>
        <begin position="239"/>
        <end position="260"/>
    </location>
</feature>
<comment type="caution">
    <text evidence="2">The sequence shown here is derived from an EMBL/GenBank/DDBJ whole genome shotgun (WGS) entry which is preliminary data.</text>
</comment>
<feature type="transmembrane region" description="Helical" evidence="1">
    <location>
        <begin position="115"/>
        <end position="132"/>
    </location>
</feature>
<protein>
    <recommendedName>
        <fullName evidence="3">EamA domain-containing protein</fullName>
    </recommendedName>
</protein>
<evidence type="ECO:0008006" key="3">
    <source>
        <dbReference type="Google" id="ProtNLM"/>
    </source>
</evidence>
<keyword evidence="1" id="KW-0812">Transmembrane</keyword>
<evidence type="ECO:0000256" key="1">
    <source>
        <dbReference type="SAM" id="Phobius"/>
    </source>
</evidence>
<organism evidence="2">
    <name type="scientific">bioreactor metagenome</name>
    <dbReference type="NCBI Taxonomy" id="1076179"/>
    <lineage>
        <taxon>unclassified sequences</taxon>
        <taxon>metagenomes</taxon>
        <taxon>ecological metagenomes</taxon>
    </lineage>
</organism>
<sequence length="287" mass="31367">MIWLILALVTSTLIMVCFKLHPKYDIDNLQAIATNYIVAFCAGWLTVTPDSPGELISTPWFPLSIASGVLLMLVFLVFASSTAKAGIAITSVSSKISVLIPVSLGFLVFGDVADPAKITGIILAFPAFWFIFKKNEHFHLRSSLLFLPILLFLGNGTNDSLLKTAQFYFLRSDNDLVSYLTAAFAFAFIIGAAIVAFRIVRYRKKIKLKNILAGIVLGLLNWYSTLFFLKGLTVVDVTVFIPVFNAGIVCLGAITGLIFFREKMGRWNIFGLGLAVLAIVLIALGNG</sequence>
<name>A0A644X9I8_9ZZZZ</name>
<proteinExistence type="predicted"/>
<feature type="transmembrane region" description="Helical" evidence="1">
    <location>
        <begin position="86"/>
        <end position="109"/>
    </location>
</feature>
<dbReference type="Gene3D" id="1.10.3730.20">
    <property type="match status" value="1"/>
</dbReference>
<dbReference type="InterPro" id="IPR037185">
    <property type="entry name" value="EmrE-like"/>
</dbReference>
<keyword evidence="1" id="KW-0472">Membrane</keyword>
<accession>A0A644X9I8</accession>
<feature type="transmembrane region" description="Helical" evidence="1">
    <location>
        <begin position="60"/>
        <end position="79"/>
    </location>
</feature>
<dbReference type="AlphaFoldDB" id="A0A644X9I8"/>
<feature type="transmembrane region" description="Helical" evidence="1">
    <location>
        <begin position="211"/>
        <end position="233"/>
    </location>
</feature>
<gene>
    <name evidence="2" type="ORF">SDC9_59083</name>
</gene>
<dbReference type="SUPFAM" id="SSF103481">
    <property type="entry name" value="Multidrug resistance efflux transporter EmrE"/>
    <property type="match status" value="2"/>
</dbReference>
<evidence type="ECO:0000313" key="2">
    <source>
        <dbReference type="EMBL" id="MPM12729.1"/>
    </source>
</evidence>
<feature type="transmembrane region" description="Helical" evidence="1">
    <location>
        <begin position="139"/>
        <end position="156"/>
    </location>
</feature>
<feature type="transmembrane region" description="Helical" evidence="1">
    <location>
        <begin position="176"/>
        <end position="199"/>
    </location>
</feature>